<dbReference type="InterPro" id="IPR026265">
    <property type="entry name" value="LptC"/>
</dbReference>
<feature type="compositionally biased region" description="Basic and acidic residues" evidence="1">
    <location>
        <begin position="1"/>
        <end position="17"/>
    </location>
</feature>
<dbReference type="GO" id="GO:0015221">
    <property type="term" value="F:lipopolysaccharide transmembrane transporter activity"/>
    <property type="evidence" value="ECO:0007669"/>
    <property type="project" value="InterPro"/>
</dbReference>
<dbReference type="EMBL" id="FUXL01000005">
    <property type="protein sequence ID" value="SKA02979.1"/>
    <property type="molecule type" value="Genomic_DNA"/>
</dbReference>
<dbReference type="Proteomes" id="UP000190135">
    <property type="component" value="Unassembled WGS sequence"/>
</dbReference>
<feature type="region of interest" description="Disordered" evidence="1">
    <location>
        <begin position="1"/>
        <end position="31"/>
    </location>
</feature>
<keyword evidence="4" id="KW-1185">Reference proteome</keyword>
<evidence type="ECO:0000313" key="4">
    <source>
        <dbReference type="Proteomes" id="UP000190135"/>
    </source>
</evidence>
<protein>
    <submittedName>
        <fullName evidence="3">Lipopolysaccharide export system protein LptC</fullName>
    </submittedName>
</protein>
<evidence type="ECO:0000256" key="1">
    <source>
        <dbReference type="SAM" id="MobiDB-lite"/>
    </source>
</evidence>
<keyword evidence="2" id="KW-1133">Transmembrane helix</keyword>
<dbReference type="STRING" id="1365950.SAMN05428963_10542"/>
<evidence type="ECO:0000313" key="3">
    <source>
        <dbReference type="EMBL" id="SKA02979.1"/>
    </source>
</evidence>
<dbReference type="RefSeq" id="WP_078707962.1">
    <property type="nucleotide sequence ID" value="NZ_FUXL01000005.1"/>
</dbReference>
<organism evidence="3 4">
    <name type="scientific">Consotaella salsifontis</name>
    <dbReference type="NCBI Taxonomy" id="1365950"/>
    <lineage>
        <taxon>Bacteria</taxon>
        <taxon>Pseudomonadati</taxon>
        <taxon>Pseudomonadota</taxon>
        <taxon>Alphaproteobacteria</taxon>
        <taxon>Hyphomicrobiales</taxon>
        <taxon>Aurantimonadaceae</taxon>
        <taxon>Consotaella</taxon>
    </lineage>
</organism>
<dbReference type="AlphaFoldDB" id="A0A1T4QGY1"/>
<keyword evidence="2" id="KW-0472">Membrane</keyword>
<dbReference type="GO" id="GO:0005886">
    <property type="term" value="C:plasma membrane"/>
    <property type="evidence" value="ECO:0007669"/>
    <property type="project" value="InterPro"/>
</dbReference>
<dbReference type="OrthoDB" id="7873824at2"/>
<accession>A0A1T4QGY1</accession>
<proteinExistence type="predicted"/>
<dbReference type="Gene3D" id="2.60.450.10">
    <property type="entry name" value="Lipopolysaccharide (LPS) transport protein A like domain"/>
    <property type="match status" value="1"/>
</dbReference>
<name>A0A1T4QGY1_9HYPH</name>
<sequence>MLDRSSDAVTNIRDERPASMGNEPGRAEAPPRLEREFRRARRHSTLVRILRISLPVLAVLILLAAGAKTWLARLIPDDMSLANVTVSDGRIVMEAPRLSGFDSHDQPYWMVADKAYQSVGDGRIDLEGVRANLSLTDGTTVDISATKGQFDPEKQTLSLDDKITVRTSSGMTAEMQHADVNIAKNELTGQGPVEITTQSQTVHAGSLKVAGGGKLLSFGDRVKMTLLPEKTDTPSQPGAGSR</sequence>
<keyword evidence="2" id="KW-0812">Transmembrane</keyword>
<evidence type="ECO:0000256" key="2">
    <source>
        <dbReference type="SAM" id="Phobius"/>
    </source>
</evidence>
<gene>
    <name evidence="3" type="ORF">SAMN05428963_10542</name>
</gene>
<feature type="transmembrane region" description="Helical" evidence="2">
    <location>
        <begin position="49"/>
        <end position="71"/>
    </location>
</feature>
<dbReference type="NCBIfam" id="TIGR04409">
    <property type="entry name" value="LptC_YrbK"/>
    <property type="match status" value="1"/>
</dbReference>
<dbReference type="InterPro" id="IPR010664">
    <property type="entry name" value="LipoPS_assembly_LptC-rel"/>
</dbReference>
<reference evidence="4" key="1">
    <citation type="submission" date="2017-02" db="EMBL/GenBank/DDBJ databases">
        <authorList>
            <person name="Varghese N."/>
            <person name="Submissions S."/>
        </authorList>
    </citation>
    <scope>NUCLEOTIDE SEQUENCE [LARGE SCALE GENOMIC DNA]</scope>
    <source>
        <strain evidence="4">USBA 369</strain>
    </source>
</reference>
<dbReference type="Pfam" id="PF06835">
    <property type="entry name" value="LptC"/>
    <property type="match status" value="1"/>
</dbReference>